<feature type="region of interest" description="Disordered" evidence="1">
    <location>
        <begin position="64"/>
        <end position="107"/>
    </location>
</feature>
<comment type="caution">
    <text evidence="2">The sequence shown here is derived from an EMBL/GenBank/DDBJ whole genome shotgun (WGS) entry which is preliminary data.</text>
</comment>
<protein>
    <submittedName>
        <fullName evidence="2">Uncharacterized protein</fullName>
    </submittedName>
</protein>
<dbReference type="EMBL" id="ULHB01000341">
    <property type="protein sequence ID" value="SYW86426.1"/>
    <property type="molecule type" value="Genomic_DNA"/>
</dbReference>
<dbReference type="AlphaFoldDB" id="A0A8H8QT31"/>
<organism evidence="2 3">
    <name type="scientific">Ustilago bromivora</name>
    <dbReference type="NCBI Taxonomy" id="307758"/>
    <lineage>
        <taxon>Eukaryota</taxon>
        <taxon>Fungi</taxon>
        <taxon>Dikarya</taxon>
        <taxon>Basidiomycota</taxon>
        <taxon>Ustilaginomycotina</taxon>
        <taxon>Ustilaginomycetes</taxon>
        <taxon>Ustilaginales</taxon>
        <taxon>Ustilaginaceae</taxon>
        <taxon>Ustilago</taxon>
    </lineage>
</organism>
<keyword evidence="3" id="KW-1185">Reference proteome</keyword>
<evidence type="ECO:0000256" key="1">
    <source>
        <dbReference type="SAM" id="MobiDB-lite"/>
    </source>
</evidence>
<proteinExistence type="predicted"/>
<accession>A0A8H8QT31</accession>
<sequence length="127" mass="14034">MSSSPLTCPSCGEAMPIKELALHLDHRHELRLSGKKSEPLVDDLLNLGGRPQAKQRPAFLRWIEQGYPNNNTSGRQSGTSQTDSSNTAIASGSKSYPEIDPSVLLDDDFYEPPTQWVRQHLASDSEE</sequence>
<evidence type="ECO:0000313" key="2">
    <source>
        <dbReference type="EMBL" id="SYW86426.1"/>
    </source>
</evidence>
<gene>
    <name evidence="2" type="ORF">UBRO2_06035</name>
</gene>
<name>A0A8H8QT31_9BASI</name>
<dbReference type="Proteomes" id="UP000658997">
    <property type="component" value="Unassembled WGS sequence"/>
</dbReference>
<feature type="compositionally biased region" description="Polar residues" evidence="1">
    <location>
        <begin position="67"/>
        <end position="94"/>
    </location>
</feature>
<evidence type="ECO:0000313" key="3">
    <source>
        <dbReference type="Proteomes" id="UP000658997"/>
    </source>
</evidence>
<reference evidence="2" key="1">
    <citation type="submission" date="2018-08" db="EMBL/GenBank/DDBJ databases">
        <authorList>
            <person name="Guldener U."/>
        </authorList>
    </citation>
    <scope>NUCLEOTIDE SEQUENCE</scope>
    <source>
        <strain evidence="2">UB2</strain>
    </source>
</reference>